<dbReference type="PROSITE" id="PS50005">
    <property type="entry name" value="TPR"/>
    <property type="match status" value="1"/>
</dbReference>
<dbReference type="InterPro" id="IPR011990">
    <property type="entry name" value="TPR-like_helical_dom_sf"/>
</dbReference>
<dbReference type="EMBL" id="JBBDHC010000023">
    <property type="protein sequence ID" value="MEJ1250568.1"/>
    <property type="molecule type" value="Genomic_DNA"/>
</dbReference>
<evidence type="ECO:0000313" key="5">
    <source>
        <dbReference type="Proteomes" id="UP001364472"/>
    </source>
</evidence>
<feature type="repeat" description="TPR" evidence="3">
    <location>
        <begin position="501"/>
        <end position="534"/>
    </location>
</feature>
<dbReference type="SMART" id="SM00028">
    <property type="entry name" value="TPR"/>
    <property type="match status" value="4"/>
</dbReference>
<dbReference type="AlphaFoldDB" id="A0AAW9R5K3"/>
<evidence type="ECO:0000256" key="2">
    <source>
        <dbReference type="ARBA" id="ARBA00022803"/>
    </source>
</evidence>
<dbReference type="SUPFAM" id="SSF48452">
    <property type="entry name" value="TPR-like"/>
    <property type="match status" value="1"/>
</dbReference>
<gene>
    <name evidence="4" type="ORF">WB794_12890</name>
</gene>
<dbReference type="InterPro" id="IPR051012">
    <property type="entry name" value="CellSynth/LPSAsmb/PSIAsmb"/>
</dbReference>
<comment type="caution">
    <text evidence="4">The sequence shown here is derived from an EMBL/GenBank/DDBJ whole genome shotgun (WGS) entry which is preliminary data.</text>
</comment>
<dbReference type="Pfam" id="PF13429">
    <property type="entry name" value="TPR_15"/>
    <property type="match status" value="1"/>
</dbReference>
<organism evidence="4 5">
    <name type="scientific">Denitratimonas tolerans</name>
    <dbReference type="NCBI Taxonomy" id="1338420"/>
    <lineage>
        <taxon>Bacteria</taxon>
        <taxon>Pseudomonadati</taxon>
        <taxon>Pseudomonadota</taxon>
        <taxon>Gammaproteobacteria</taxon>
        <taxon>Lysobacterales</taxon>
        <taxon>Lysobacteraceae</taxon>
        <taxon>Denitratimonas</taxon>
    </lineage>
</organism>
<proteinExistence type="predicted"/>
<name>A0AAW9R5K3_9GAMM</name>
<protein>
    <submittedName>
        <fullName evidence="4">Tetratricopeptide repeat protein</fullName>
    </submittedName>
</protein>
<evidence type="ECO:0000256" key="1">
    <source>
        <dbReference type="ARBA" id="ARBA00022737"/>
    </source>
</evidence>
<keyword evidence="2 3" id="KW-0802">TPR repeat</keyword>
<evidence type="ECO:0000256" key="3">
    <source>
        <dbReference type="PROSITE-ProRule" id="PRU00339"/>
    </source>
</evidence>
<dbReference type="Gene3D" id="1.25.40.10">
    <property type="entry name" value="Tetratricopeptide repeat domain"/>
    <property type="match status" value="1"/>
</dbReference>
<reference evidence="4 5" key="1">
    <citation type="journal article" date="2016" name="Antonie Van Leeuwenhoek">
        <title>Denitratimonas tolerans gen. nov., sp. nov., a denitrifying bacterium isolated from a bioreactor for tannery wastewater treatment.</title>
        <authorList>
            <person name="Han S.I."/>
            <person name="Kim J.O."/>
            <person name="Lee Y.R."/>
            <person name="Ekpeghere K.I."/>
            <person name="Koh S.C."/>
            <person name="Whang K.S."/>
        </authorList>
    </citation>
    <scope>NUCLEOTIDE SEQUENCE [LARGE SCALE GENOMIC DNA]</scope>
    <source>
        <strain evidence="4 5">KACC 17565</strain>
    </source>
</reference>
<sequence length="546" mass="59080">MPRLLVYLLLAALVPVCAWSSELQRALEPLMQGEFALQEGRLSAAADAYARAADESADPEIAERAAQVALLAKDAALARRALARWEVLAPQDENASVGRLRLALLESDATAAQPLLAALLEREDGWRKAAAALIGAPDPEVARALAAHAFDQSLLPRDIDAWLAFGGVALRLQDKALYSRLAQAVAGVFPDAPRALAWQAEDALDRGDRAGARRALDAALILPNLTLVERLVLATQLGALDDPAAAAQALVPAGDDDRALAARADYLSRAGDEAGLKALYDEALAGMSATKVPDARLMLMGQLAEIREDPAAAMAWYRQIREGLLREQARLRIAILLDKTGERAAAQDLLREIQTSDSEWGDIVRDAYLLEAELARTHGDVQAEIAALDRGLVVFEDDAALRYNRALAYERADRVDDAVADLRALVEAQPEDPDYLNGLGYTLVDRTDALEEGLTLIRKAFELKPDSAAIIDSLGWALHRLGRNEEALPHIRRAFELQRDAEVGAHLAAVLAALGQSEEARSVLRLAQELDPDNRAVRQVREALGE</sequence>
<accession>A0AAW9R5K3</accession>
<dbReference type="Proteomes" id="UP001364472">
    <property type="component" value="Unassembled WGS sequence"/>
</dbReference>
<dbReference type="InterPro" id="IPR019734">
    <property type="entry name" value="TPR_rpt"/>
</dbReference>
<keyword evidence="5" id="KW-1185">Reference proteome</keyword>
<dbReference type="RefSeq" id="WP_337336271.1">
    <property type="nucleotide sequence ID" value="NZ_JBBDHC010000023.1"/>
</dbReference>
<evidence type="ECO:0000313" key="4">
    <source>
        <dbReference type="EMBL" id="MEJ1250568.1"/>
    </source>
</evidence>
<keyword evidence="1" id="KW-0677">Repeat</keyword>
<dbReference type="PANTHER" id="PTHR45586:SF1">
    <property type="entry name" value="LIPOPOLYSACCHARIDE ASSEMBLY PROTEIN B"/>
    <property type="match status" value="1"/>
</dbReference>
<dbReference type="PANTHER" id="PTHR45586">
    <property type="entry name" value="TPR REPEAT-CONTAINING PROTEIN PA4667"/>
    <property type="match status" value="1"/>
</dbReference>